<feature type="transmembrane region" description="Helical" evidence="1">
    <location>
        <begin position="176"/>
        <end position="195"/>
    </location>
</feature>
<feature type="transmembrane region" description="Helical" evidence="1">
    <location>
        <begin position="340"/>
        <end position="358"/>
    </location>
</feature>
<feature type="transmembrane region" description="Helical" evidence="1">
    <location>
        <begin position="310"/>
        <end position="328"/>
    </location>
</feature>
<dbReference type="EMBL" id="FXAH01000009">
    <property type="protein sequence ID" value="SMF52591.1"/>
    <property type="molecule type" value="Genomic_DNA"/>
</dbReference>
<gene>
    <name evidence="3" type="ORF">SAMN06295900_10966</name>
</gene>
<proteinExistence type="predicted"/>
<dbReference type="Gene3D" id="3.40.50.1820">
    <property type="entry name" value="alpha/beta hydrolase"/>
    <property type="match status" value="1"/>
</dbReference>
<dbReference type="InterPro" id="IPR029058">
    <property type="entry name" value="AB_hydrolase_fold"/>
</dbReference>
<keyword evidence="1" id="KW-0812">Transmembrane</keyword>
<dbReference type="InterPro" id="IPR007751">
    <property type="entry name" value="DUF676_lipase-like"/>
</dbReference>
<keyword evidence="1" id="KW-0472">Membrane</keyword>
<evidence type="ECO:0000256" key="1">
    <source>
        <dbReference type="SAM" id="Phobius"/>
    </source>
</evidence>
<dbReference type="Proteomes" id="UP000192911">
    <property type="component" value="Unassembled WGS sequence"/>
</dbReference>
<accession>A0A1X7FI63</accession>
<feature type="transmembrane region" description="Helical" evidence="1">
    <location>
        <begin position="201"/>
        <end position="221"/>
    </location>
</feature>
<dbReference type="OrthoDB" id="7813811at2"/>
<reference evidence="4" key="1">
    <citation type="submission" date="2017-04" db="EMBL/GenBank/DDBJ databases">
        <authorList>
            <person name="Varghese N."/>
            <person name="Submissions S."/>
        </authorList>
    </citation>
    <scope>NUCLEOTIDE SEQUENCE [LARGE SCALE GENOMIC DNA]</scope>
    <source>
        <strain evidence="4">Ballard 720</strain>
    </source>
</reference>
<dbReference type="SUPFAM" id="SSF53474">
    <property type="entry name" value="alpha/beta-Hydrolases"/>
    <property type="match status" value="1"/>
</dbReference>
<protein>
    <submittedName>
        <fullName evidence="3">Putative serine esterase</fullName>
    </submittedName>
</protein>
<sequence length="462" mass="50179">MLPLALATIWSHLYLLWYFLIPLAIFAFFPIRAWTYLRSNRIDVTVDASEPRVSILLIHGTFAHGAKWTGATHRFTRGILATVPGCRVSRMLWSGDNSHAQRRRAATGVLEWVSCEAAERIYLIGHSHGGLVAAMAATQAKDPRVTVITMSTPFLNVRERFLGLRSGMAARAVDELRVLFGYFCVLALTVSYSLILHGWSFLYAVLTVLLALVALFIASHFGRGVSTLRLPIAFARRYAARLTRESTIALPPGRLLILRATGDEASGLLITGQFASGMLQLLLLAIGAALRAVSGDDDPHWRSRYRLSMWVLAILILIGSFARIAYLLHTPSAPLDSHRGELMVLSLLFALILTLGAFSTMPFSLLAETALVTIGSVASIVFHIPFGIEIALVSPVLSLSAEAAPIGKWPVTTVAPHQSLLAHSHLYETDEVFTLLAQAEATNDAAPARPLGVSPITSAATT</sequence>
<keyword evidence="4" id="KW-1185">Reference proteome</keyword>
<dbReference type="AlphaFoldDB" id="A0A1X7FI63"/>
<feature type="domain" description="DUF676" evidence="2">
    <location>
        <begin position="100"/>
        <end position="161"/>
    </location>
</feature>
<evidence type="ECO:0000259" key="2">
    <source>
        <dbReference type="Pfam" id="PF05057"/>
    </source>
</evidence>
<name>A0A1X7FI63_TRICW</name>
<keyword evidence="1" id="KW-1133">Transmembrane helix</keyword>
<evidence type="ECO:0000313" key="4">
    <source>
        <dbReference type="Proteomes" id="UP000192911"/>
    </source>
</evidence>
<dbReference type="STRING" id="28094.SAMN06295900_10966"/>
<dbReference type="GeneID" id="95549880"/>
<feature type="transmembrane region" description="Helical" evidence="1">
    <location>
        <begin position="12"/>
        <end position="31"/>
    </location>
</feature>
<dbReference type="RefSeq" id="WP_085228620.1">
    <property type="nucleotide sequence ID" value="NZ_BSQD01000009.1"/>
</dbReference>
<evidence type="ECO:0000313" key="3">
    <source>
        <dbReference type="EMBL" id="SMF52591.1"/>
    </source>
</evidence>
<feature type="transmembrane region" description="Helical" evidence="1">
    <location>
        <begin position="370"/>
        <end position="392"/>
    </location>
</feature>
<dbReference type="Pfam" id="PF05057">
    <property type="entry name" value="DUF676"/>
    <property type="match status" value="1"/>
</dbReference>
<organism evidence="3 4">
    <name type="scientific">Trinickia caryophylli</name>
    <name type="common">Paraburkholderia caryophylli</name>
    <dbReference type="NCBI Taxonomy" id="28094"/>
    <lineage>
        <taxon>Bacteria</taxon>
        <taxon>Pseudomonadati</taxon>
        <taxon>Pseudomonadota</taxon>
        <taxon>Betaproteobacteria</taxon>
        <taxon>Burkholderiales</taxon>
        <taxon>Burkholderiaceae</taxon>
        <taxon>Trinickia</taxon>
    </lineage>
</organism>